<dbReference type="RefSeq" id="XP_003137758.1">
    <property type="nucleotide sequence ID" value="XM_003137710.1"/>
</dbReference>
<feature type="compositionally biased region" description="Acidic residues" evidence="1">
    <location>
        <begin position="1"/>
        <end position="17"/>
    </location>
</feature>
<dbReference type="PANTHER" id="PTHR38612">
    <property type="entry name" value="PROTEIN DCT-5-RELATED"/>
    <property type="match status" value="1"/>
</dbReference>
<dbReference type="GeneID" id="9939556"/>
<organism evidence="2">
    <name type="scientific">Loa loa</name>
    <name type="common">Eye worm</name>
    <name type="synonym">Filaria loa</name>
    <dbReference type="NCBI Taxonomy" id="7209"/>
    <lineage>
        <taxon>Eukaryota</taxon>
        <taxon>Metazoa</taxon>
        <taxon>Ecdysozoa</taxon>
        <taxon>Nematoda</taxon>
        <taxon>Chromadorea</taxon>
        <taxon>Rhabditida</taxon>
        <taxon>Spirurina</taxon>
        <taxon>Spiruromorpha</taxon>
        <taxon>Filarioidea</taxon>
        <taxon>Onchocercidae</taxon>
        <taxon>Loa</taxon>
    </lineage>
</organism>
<evidence type="ECO:0000313" key="2">
    <source>
        <dbReference type="EMBL" id="EFO26317.1"/>
    </source>
</evidence>
<feature type="region of interest" description="Disordered" evidence="1">
    <location>
        <begin position="1"/>
        <end position="24"/>
    </location>
</feature>
<dbReference type="Pfam" id="PF17266">
    <property type="entry name" value="DUF5332"/>
    <property type="match status" value="1"/>
</dbReference>
<dbReference type="InParanoid" id="A0A1S0U798"/>
<protein>
    <submittedName>
        <fullName evidence="2">Uncharacterized protein</fullName>
    </submittedName>
</protein>
<dbReference type="CTD" id="9939556"/>
<proteinExistence type="predicted"/>
<dbReference type="OrthoDB" id="5840377at2759"/>
<evidence type="ECO:0000256" key="1">
    <source>
        <dbReference type="SAM" id="MobiDB-lite"/>
    </source>
</evidence>
<reference evidence="2" key="1">
    <citation type="submission" date="2012-04" db="EMBL/GenBank/DDBJ databases">
        <title>The Genome Sequence of Loa loa.</title>
        <authorList>
            <consortium name="The Broad Institute Genome Sequencing Platform"/>
            <consortium name="Broad Institute Genome Sequencing Center for Infectious Disease"/>
            <person name="Nutman T.B."/>
            <person name="Fink D.L."/>
            <person name="Russ C."/>
            <person name="Young S."/>
            <person name="Zeng Q."/>
            <person name="Gargeya S."/>
            <person name="Alvarado L."/>
            <person name="Berlin A."/>
            <person name="Chapman S.B."/>
            <person name="Chen Z."/>
            <person name="Freedman E."/>
            <person name="Gellesch M."/>
            <person name="Goldberg J."/>
            <person name="Griggs A."/>
            <person name="Gujja S."/>
            <person name="Heilman E.R."/>
            <person name="Heiman D."/>
            <person name="Howarth C."/>
            <person name="Mehta T."/>
            <person name="Neiman D."/>
            <person name="Pearson M."/>
            <person name="Roberts A."/>
            <person name="Saif S."/>
            <person name="Shea T."/>
            <person name="Shenoy N."/>
            <person name="Sisk P."/>
            <person name="Stolte C."/>
            <person name="Sykes S."/>
            <person name="White J."/>
            <person name="Yandava C."/>
            <person name="Haas B."/>
            <person name="Henn M.R."/>
            <person name="Nusbaum C."/>
            <person name="Birren B."/>
        </authorList>
    </citation>
    <scope>NUCLEOTIDE SEQUENCE [LARGE SCALE GENOMIC DNA]</scope>
</reference>
<dbReference type="PANTHER" id="PTHR38612:SF2">
    <property type="entry name" value="PROTEIN DCT-5"/>
    <property type="match status" value="1"/>
</dbReference>
<dbReference type="InterPro" id="IPR035161">
    <property type="entry name" value="DUF5332"/>
</dbReference>
<gene>
    <name evidence="2" type="ORF">LOAG_02172</name>
</gene>
<sequence>MNDDDDDDDGNDDDDDNNNNNNNNLQMFEERALLKDYMDKSLAIILISQIIVSVSDKVRRYAKTGIFYHTMGRRTKTKAAMHTMSAVGMFSTMVDQFSFVCIMTKCRDACTACEQCNYALDQLSKITSGIKTSNALVDI</sequence>
<dbReference type="AlphaFoldDB" id="A0A1S0U798"/>
<name>A0A1S0U798_LOALO</name>
<dbReference type="KEGG" id="loa:LOAG_02172"/>
<dbReference type="EMBL" id="JH712075">
    <property type="protein sequence ID" value="EFO26317.1"/>
    <property type="molecule type" value="Genomic_DNA"/>
</dbReference>
<accession>A0A1S0U798</accession>